<proteinExistence type="predicted"/>
<accession>A0A8S5MLT7</accession>
<dbReference type="SUPFAM" id="SSF103084">
    <property type="entry name" value="Holliday junction resolvase RusA"/>
    <property type="match status" value="1"/>
</dbReference>
<organism evidence="1">
    <name type="scientific">Siphoviridae sp. ctckx14</name>
    <dbReference type="NCBI Taxonomy" id="2826396"/>
    <lineage>
        <taxon>Viruses</taxon>
        <taxon>Duplodnaviria</taxon>
        <taxon>Heunggongvirae</taxon>
        <taxon>Uroviricota</taxon>
        <taxon>Caudoviricetes</taxon>
    </lineage>
</organism>
<dbReference type="GO" id="GO:0006310">
    <property type="term" value="P:DNA recombination"/>
    <property type="evidence" value="ECO:0007669"/>
    <property type="project" value="InterPro"/>
</dbReference>
<sequence length="132" mass="15248">MKILLRCQFRFRKKTHNRFPTLNEYIDCERGSTIAAAAMKKKCTEQVKEQCLSQQIESVKGKIDLLFEWHSSTRHDPDNVAFAKKFILDGLQAAGVLENDNREFIGTMADEVINDDDDFVIVHITEHMSIFL</sequence>
<dbReference type="GO" id="GO:0000287">
    <property type="term" value="F:magnesium ion binding"/>
    <property type="evidence" value="ECO:0007669"/>
    <property type="project" value="InterPro"/>
</dbReference>
<dbReference type="GO" id="GO:0006281">
    <property type="term" value="P:DNA repair"/>
    <property type="evidence" value="ECO:0007669"/>
    <property type="project" value="InterPro"/>
</dbReference>
<dbReference type="Gene3D" id="3.30.1330.70">
    <property type="entry name" value="Holliday junction resolvase RusA"/>
    <property type="match status" value="1"/>
</dbReference>
<reference evidence="1" key="1">
    <citation type="journal article" date="2021" name="Proc. Natl. Acad. Sci. U.S.A.">
        <title>A Catalog of Tens of Thousands of Viruses from Human Metagenomes Reveals Hidden Associations with Chronic Diseases.</title>
        <authorList>
            <person name="Tisza M.J."/>
            <person name="Buck C.B."/>
        </authorList>
    </citation>
    <scope>NUCLEOTIDE SEQUENCE</scope>
    <source>
        <strain evidence="1">Ctckx14</strain>
    </source>
</reference>
<protein>
    <submittedName>
        <fullName evidence="1">Endodeoxyribonuclease RusA</fullName>
    </submittedName>
</protein>
<name>A0A8S5MLT7_9CAUD</name>
<dbReference type="InterPro" id="IPR036614">
    <property type="entry name" value="RusA-like_sf"/>
</dbReference>
<dbReference type="EMBL" id="BK014934">
    <property type="protein sequence ID" value="DAD83333.1"/>
    <property type="molecule type" value="Genomic_DNA"/>
</dbReference>
<evidence type="ECO:0000313" key="1">
    <source>
        <dbReference type="EMBL" id="DAD83333.1"/>
    </source>
</evidence>